<dbReference type="EMBL" id="CM001440">
    <property type="protein sequence ID" value="EHR63418.1"/>
    <property type="molecule type" value="Genomic_DNA"/>
</dbReference>
<dbReference type="GO" id="GO:0016791">
    <property type="term" value="F:phosphatase activity"/>
    <property type="evidence" value="ECO:0007669"/>
    <property type="project" value="TreeGrafter"/>
</dbReference>
<keyword evidence="4" id="KW-0418">Kinase</keyword>
<dbReference type="SUPFAM" id="SSF55874">
    <property type="entry name" value="ATPase domain of HSP90 chaperone/DNA topoisomerase II/histidine kinase"/>
    <property type="match status" value="1"/>
</dbReference>
<dbReference type="eggNOG" id="COG2203">
    <property type="taxonomic scope" value="Bacteria"/>
</dbReference>
<dbReference type="HOGENOM" id="CLU_000445_43_8_11"/>
<dbReference type="InterPro" id="IPR029016">
    <property type="entry name" value="GAF-like_dom_sf"/>
</dbReference>
<dbReference type="SUPFAM" id="SSF81606">
    <property type="entry name" value="PP2C-like"/>
    <property type="match status" value="1"/>
</dbReference>
<evidence type="ECO:0000256" key="1">
    <source>
        <dbReference type="ARBA" id="ARBA00022801"/>
    </source>
</evidence>
<dbReference type="eggNOG" id="COG2172">
    <property type="taxonomic scope" value="Bacteria"/>
</dbReference>
<dbReference type="PANTHER" id="PTHR43156:SF2">
    <property type="entry name" value="STAGE II SPORULATION PROTEIN E"/>
    <property type="match status" value="1"/>
</dbReference>
<dbReference type="Gene3D" id="3.30.565.10">
    <property type="entry name" value="Histidine kinase-like ATPase, C-terminal domain"/>
    <property type="match status" value="1"/>
</dbReference>
<dbReference type="InterPro" id="IPR052016">
    <property type="entry name" value="Bact_Sigma-Reg"/>
</dbReference>
<protein>
    <submittedName>
        <fullName evidence="4">Fused histidine kinase with GAF domain/SpoIIE-like protein</fullName>
    </submittedName>
</protein>
<evidence type="ECO:0000259" key="2">
    <source>
        <dbReference type="SMART" id="SM00065"/>
    </source>
</evidence>
<accession>H5XRD6</accession>
<dbReference type="CDD" id="cd16936">
    <property type="entry name" value="HATPase_RsbW-like"/>
    <property type="match status" value="1"/>
</dbReference>
<dbReference type="Proteomes" id="UP000002791">
    <property type="component" value="Chromosome"/>
</dbReference>
<feature type="domain" description="GAF" evidence="2">
    <location>
        <begin position="33"/>
        <end position="178"/>
    </location>
</feature>
<dbReference type="InterPro" id="IPR001932">
    <property type="entry name" value="PPM-type_phosphatase-like_dom"/>
</dbReference>
<dbReference type="SUPFAM" id="SSF55781">
    <property type="entry name" value="GAF domain-like"/>
    <property type="match status" value="1"/>
</dbReference>
<dbReference type="STRING" id="882082.SaccyDRAFT_4610"/>
<dbReference type="Gene3D" id="3.30.450.40">
    <property type="match status" value="1"/>
</dbReference>
<keyword evidence="5" id="KW-1185">Reference proteome</keyword>
<dbReference type="SMART" id="SM00065">
    <property type="entry name" value="GAF"/>
    <property type="match status" value="1"/>
</dbReference>
<evidence type="ECO:0000259" key="3">
    <source>
        <dbReference type="SMART" id="SM00331"/>
    </source>
</evidence>
<feature type="domain" description="PPM-type phosphatase" evidence="3">
    <location>
        <begin position="195"/>
        <end position="408"/>
    </location>
</feature>
<dbReference type="InterPro" id="IPR003594">
    <property type="entry name" value="HATPase_dom"/>
</dbReference>
<dbReference type="Pfam" id="PF13185">
    <property type="entry name" value="GAF_2"/>
    <property type="match status" value="1"/>
</dbReference>
<dbReference type="AlphaFoldDB" id="H5XRD6"/>
<dbReference type="Gene3D" id="3.60.40.10">
    <property type="entry name" value="PPM-type phosphatase domain"/>
    <property type="match status" value="1"/>
</dbReference>
<dbReference type="GO" id="GO:0016301">
    <property type="term" value="F:kinase activity"/>
    <property type="evidence" value="ECO:0007669"/>
    <property type="project" value="UniProtKB-KW"/>
</dbReference>
<organism evidence="4 5">
    <name type="scientific">Saccharomonospora cyanea NA-134</name>
    <dbReference type="NCBI Taxonomy" id="882082"/>
    <lineage>
        <taxon>Bacteria</taxon>
        <taxon>Bacillati</taxon>
        <taxon>Actinomycetota</taxon>
        <taxon>Actinomycetes</taxon>
        <taxon>Pseudonocardiales</taxon>
        <taxon>Pseudonocardiaceae</taxon>
        <taxon>Saccharomonospora</taxon>
    </lineage>
</organism>
<keyword evidence="1" id="KW-0378">Hydrolase</keyword>
<evidence type="ECO:0000313" key="5">
    <source>
        <dbReference type="Proteomes" id="UP000002791"/>
    </source>
</evidence>
<reference evidence="4 5" key="1">
    <citation type="submission" date="2011-11" db="EMBL/GenBank/DDBJ databases">
        <title>The Noncontiguous Finished sequence of Saccharomonospora cyanea NA-134.</title>
        <authorList>
            <consortium name="US DOE Joint Genome Institute"/>
            <person name="Lucas S."/>
            <person name="Han J."/>
            <person name="Lapidus A."/>
            <person name="Cheng J.-F."/>
            <person name="Goodwin L."/>
            <person name="Pitluck S."/>
            <person name="Peters L."/>
            <person name="Ovchinnikova G."/>
            <person name="Lu M."/>
            <person name="Detter J.C."/>
            <person name="Han C."/>
            <person name="Tapia R."/>
            <person name="Land M."/>
            <person name="Hauser L."/>
            <person name="Kyrpides N."/>
            <person name="Ivanova N."/>
            <person name="Pagani I."/>
            <person name="Brambilla E.-M."/>
            <person name="Klenk H.-P."/>
            <person name="Woyke T."/>
        </authorList>
    </citation>
    <scope>NUCLEOTIDE SEQUENCE [LARGE SCALE GENOMIC DNA]</scope>
    <source>
        <strain evidence="4 5">NA-134</strain>
    </source>
</reference>
<dbReference type="SMART" id="SM00331">
    <property type="entry name" value="PP2C_SIG"/>
    <property type="match status" value="1"/>
</dbReference>
<name>H5XRD6_9PSEU</name>
<dbReference type="InterPro" id="IPR036890">
    <property type="entry name" value="HATPase_C_sf"/>
</dbReference>
<dbReference type="Pfam" id="PF13581">
    <property type="entry name" value="HATPase_c_2"/>
    <property type="match status" value="1"/>
</dbReference>
<sequence length="541" mass="58894">MLASMPRAVDMKTAEDRLRRIEAVTDSDLAHLSSEELLQELLDRVREVLDTDTATILLLDESGQYLVATASSGIEEAVRQGVRVRVGEGFAGRIAAQREPYLLKEISSNTVVNPLLWQKGLRTLVGVPLLAEGKLLGILHTGTLREREFDEDEVQWLRVAADRIAVHVYSQLTTTERNAATALQRSLLPAELPQISGLDFGSRYVPAENLGISGDWYDVFPLPSGRVCMAIGDVVGRGLPAAMAMGRLRTAVRAYALDNGDPAEVLTKIDRHVRHFEQDLMATVAYAIWDSSFERVHLSLAGHLAPVLAIPGEPSRLVTEAAVDAPIGVSSSTQSRHTATVDVPSGASLLLYTDGLVERRHRPLDDGLRLLCEAVRSGPAYLLCAEVMSKLVGSEIPADDIAVLAVRRQAPETPRKLDLEINAVPESLAEVRSELRRWLPSVGASEDDTADLLIAVGEAVANSIEHAYGPQGGKVELRLEATDREVEIGISDTGTWRAPRGAHRGRGTQLMRQLCDEAIIDHDQTGTRVVLRKRLSEGESA</sequence>
<dbReference type="PANTHER" id="PTHR43156">
    <property type="entry name" value="STAGE II SPORULATION PROTEIN E-RELATED"/>
    <property type="match status" value="1"/>
</dbReference>
<dbReference type="Pfam" id="PF07228">
    <property type="entry name" value="SpoIIE"/>
    <property type="match status" value="1"/>
</dbReference>
<dbReference type="eggNOG" id="COG2208">
    <property type="taxonomic scope" value="Bacteria"/>
</dbReference>
<proteinExistence type="predicted"/>
<dbReference type="InterPro" id="IPR036457">
    <property type="entry name" value="PPM-type-like_dom_sf"/>
</dbReference>
<evidence type="ECO:0000313" key="4">
    <source>
        <dbReference type="EMBL" id="EHR63418.1"/>
    </source>
</evidence>
<gene>
    <name evidence="4" type="ORF">SaccyDRAFT_4610</name>
</gene>
<dbReference type="InterPro" id="IPR003018">
    <property type="entry name" value="GAF"/>
</dbReference>
<keyword evidence="4" id="KW-0808">Transferase</keyword>